<comment type="caution">
    <text evidence="3">The sequence shown here is derived from an EMBL/GenBank/DDBJ whole genome shotgun (WGS) entry which is preliminary data.</text>
</comment>
<protein>
    <submittedName>
        <fullName evidence="3">Uncharacterized protein</fullName>
    </submittedName>
</protein>
<dbReference type="EMBL" id="AZBU02000008">
    <property type="protein sequence ID" value="TKR67272.1"/>
    <property type="molecule type" value="Genomic_DNA"/>
</dbReference>
<evidence type="ECO:0000313" key="4">
    <source>
        <dbReference type="Proteomes" id="UP000298663"/>
    </source>
</evidence>
<feature type="region of interest" description="Disordered" evidence="1">
    <location>
        <begin position="34"/>
        <end position="73"/>
    </location>
</feature>
<gene>
    <name evidence="3" type="ORF">L596_023449</name>
</gene>
<evidence type="ECO:0000256" key="1">
    <source>
        <dbReference type="SAM" id="MobiDB-lite"/>
    </source>
</evidence>
<proteinExistence type="predicted"/>
<keyword evidence="2" id="KW-0732">Signal</keyword>
<feature type="chain" id="PRO_5020906311" evidence="2">
    <location>
        <begin position="29"/>
        <end position="87"/>
    </location>
</feature>
<evidence type="ECO:0000313" key="3">
    <source>
        <dbReference type="EMBL" id="TKR67272.1"/>
    </source>
</evidence>
<keyword evidence="4" id="KW-1185">Reference proteome</keyword>
<reference evidence="3 4" key="2">
    <citation type="journal article" date="2019" name="G3 (Bethesda)">
        <title>Hybrid Assembly of the Genome of the Entomopathogenic Nematode Steinernema carpocapsae Identifies the X-Chromosome.</title>
        <authorList>
            <person name="Serra L."/>
            <person name="Macchietto M."/>
            <person name="Macias-Munoz A."/>
            <person name="McGill C.J."/>
            <person name="Rodriguez I.M."/>
            <person name="Rodriguez B."/>
            <person name="Murad R."/>
            <person name="Mortazavi A."/>
        </authorList>
    </citation>
    <scope>NUCLEOTIDE SEQUENCE [LARGE SCALE GENOMIC DNA]</scope>
    <source>
        <strain evidence="3 4">ALL</strain>
    </source>
</reference>
<organism evidence="3 4">
    <name type="scientific">Steinernema carpocapsae</name>
    <name type="common">Entomopathogenic nematode</name>
    <dbReference type="NCBI Taxonomy" id="34508"/>
    <lineage>
        <taxon>Eukaryota</taxon>
        <taxon>Metazoa</taxon>
        <taxon>Ecdysozoa</taxon>
        <taxon>Nematoda</taxon>
        <taxon>Chromadorea</taxon>
        <taxon>Rhabditida</taxon>
        <taxon>Tylenchina</taxon>
        <taxon>Panagrolaimomorpha</taxon>
        <taxon>Strongyloidoidea</taxon>
        <taxon>Steinernematidae</taxon>
        <taxon>Steinernema</taxon>
    </lineage>
</organism>
<name>A0A4U5MDX0_STECR</name>
<dbReference type="AlphaFoldDB" id="A0A4U5MDX0"/>
<reference evidence="3 4" key="1">
    <citation type="journal article" date="2015" name="Genome Biol.">
        <title>Comparative genomics of Steinernema reveals deeply conserved gene regulatory networks.</title>
        <authorList>
            <person name="Dillman A.R."/>
            <person name="Macchietto M."/>
            <person name="Porter C.F."/>
            <person name="Rogers A."/>
            <person name="Williams B."/>
            <person name="Antoshechkin I."/>
            <person name="Lee M.M."/>
            <person name="Goodwin Z."/>
            <person name="Lu X."/>
            <person name="Lewis E.E."/>
            <person name="Goodrich-Blair H."/>
            <person name="Stock S.P."/>
            <person name="Adams B.J."/>
            <person name="Sternberg P.W."/>
            <person name="Mortazavi A."/>
        </authorList>
    </citation>
    <scope>NUCLEOTIDE SEQUENCE [LARGE SCALE GENOMIC DNA]</scope>
    <source>
        <strain evidence="3 4">ALL</strain>
    </source>
</reference>
<dbReference type="Proteomes" id="UP000298663">
    <property type="component" value="Unassembled WGS sequence"/>
</dbReference>
<evidence type="ECO:0000256" key="2">
    <source>
        <dbReference type="SAM" id="SignalP"/>
    </source>
</evidence>
<sequence length="87" mass="9073">MWIFRGRGSLLTVLSVFPSLGTLPVIFCEQNVRRGQGKRKETRGRTGTPPAGGADQGRAGATGSASPGARRVEGAAEWSMMASIPAS</sequence>
<accession>A0A4U5MDX0</accession>
<feature type="signal peptide" evidence="2">
    <location>
        <begin position="1"/>
        <end position="28"/>
    </location>
</feature>